<dbReference type="EMBL" id="JAVFKM010000006">
    <property type="protein sequence ID" value="MEF3114483.1"/>
    <property type="molecule type" value="Genomic_DNA"/>
</dbReference>
<evidence type="ECO:0000313" key="3">
    <source>
        <dbReference type="Proteomes" id="UP001348265"/>
    </source>
</evidence>
<evidence type="ECO:0000259" key="1">
    <source>
        <dbReference type="Pfam" id="PF22768"/>
    </source>
</evidence>
<accession>A0ABU7WSJ8</accession>
<protein>
    <submittedName>
        <fullName evidence="2">Phage tail family protein</fullName>
    </submittedName>
</protein>
<sequence length="301" mass="31706">MAAGDLVTAPGHIQFGDVLLGPATPYRWQTLTGWEDSPGLDSGTVPRADAHGAFPGRLLAQPRTITVDGLVLRAEPGAVGTVVRHLAAATALGDDELPLVVKLDDSPPLLSWARCIRRSIPVGKGGYALGIAMGGALQFEASDPRRYSLVEQRVEARLPQPEPGLDWHLDPGPEGLGWPLDFGAPGATGSLVVPNDGDAHAHPLITFRGPVTLPSLTNVDTGDRIEYDITLAPDDELLVDTAAGTVTLNGSASRLYTVTNQSVPEGTFTLPPGTTNYAFRAAPGATDPRAACSVRWRSAFW</sequence>
<dbReference type="Proteomes" id="UP001348265">
    <property type="component" value="Unassembled WGS sequence"/>
</dbReference>
<name>A0ABU7WSJ8_9ACTN</name>
<feature type="domain" description="Siphovirus-type tail component C-terminal" evidence="1">
    <location>
        <begin position="196"/>
        <end position="283"/>
    </location>
</feature>
<dbReference type="RefSeq" id="WP_331786914.1">
    <property type="nucleotide sequence ID" value="NZ_JAVFKM010000006.1"/>
</dbReference>
<dbReference type="InterPro" id="IPR054738">
    <property type="entry name" value="Siphovirus-type_tail_C"/>
</dbReference>
<proteinExistence type="predicted"/>
<evidence type="ECO:0000313" key="2">
    <source>
        <dbReference type="EMBL" id="MEF3114483.1"/>
    </source>
</evidence>
<gene>
    <name evidence="2" type="ORF">RB636_15020</name>
</gene>
<dbReference type="Gene3D" id="2.60.120.860">
    <property type="match status" value="1"/>
</dbReference>
<organism evidence="2 3">
    <name type="scientific">Streptomyces chrestomyceticus</name>
    <dbReference type="NCBI Taxonomy" id="68185"/>
    <lineage>
        <taxon>Bacteria</taxon>
        <taxon>Bacillati</taxon>
        <taxon>Actinomycetota</taxon>
        <taxon>Actinomycetes</taxon>
        <taxon>Kitasatosporales</taxon>
        <taxon>Streptomycetaceae</taxon>
        <taxon>Streptomyces</taxon>
    </lineage>
</organism>
<comment type="caution">
    <text evidence="2">The sequence shown here is derived from an EMBL/GenBank/DDBJ whole genome shotgun (WGS) entry which is preliminary data.</text>
</comment>
<keyword evidence="3" id="KW-1185">Reference proteome</keyword>
<dbReference type="Pfam" id="PF22768">
    <property type="entry name" value="SPP1_Dit"/>
    <property type="match status" value="1"/>
</dbReference>
<reference evidence="2 3" key="1">
    <citation type="submission" date="2023-08" db="EMBL/GenBank/DDBJ databases">
        <authorList>
            <person name="Sharma P."/>
            <person name="Verma V."/>
            <person name="Mohan M.K."/>
            <person name="Dubey A.K."/>
        </authorList>
    </citation>
    <scope>NUCLEOTIDE SEQUENCE [LARGE SCALE GENOMIC DNA]</scope>
    <source>
        <strain evidence="2 3">ADP4</strain>
    </source>
</reference>